<dbReference type="Proteomes" id="UP000217083">
    <property type="component" value="Unassembled WGS sequence"/>
</dbReference>
<dbReference type="GO" id="GO:0016787">
    <property type="term" value="F:hydrolase activity"/>
    <property type="evidence" value="ECO:0007669"/>
    <property type="project" value="UniProtKB-KW"/>
</dbReference>
<dbReference type="InterPro" id="IPR011545">
    <property type="entry name" value="DEAD/DEAH_box_helicase_dom"/>
</dbReference>
<dbReference type="GO" id="GO:0009409">
    <property type="term" value="P:response to cold"/>
    <property type="evidence" value="ECO:0007669"/>
    <property type="project" value="TreeGrafter"/>
</dbReference>
<comment type="caution">
    <text evidence="7">The sequence shown here is derived from an EMBL/GenBank/DDBJ whole genome shotgun (WGS) entry which is preliminary data.</text>
</comment>
<dbReference type="GO" id="GO:0005840">
    <property type="term" value="C:ribosome"/>
    <property type="evidence" value="ECO:0007669"/>
    <property type="project" value="TreeGrafter"/>
</dbReference>
<dbReference type="InterPro" id="IPR050547">
    <property type="entry name" value="DEAD_box_RNA_helicases"/>
</dbReference>
<dbReference type="RefSeq" id="WP_094924556.1">
    <property type="nucleotide sequence ID" value="NZ_NPIA01000004.1"/>
</dbReference>
<feature type="domain" description="Helicase ATP-binding" evidence="5">
    <location>
        <begin position="39"/>
        <end position="209"/>
    </location>
</feature>
<reference evidence="8" key="1">
    <citation type="submission" date="2017-08" db="EMBL/GenBank/DDBJ databases">
        <authorList>
            <person name="Huang Z."/>
        </authorList>
    </citation>
    <scope>NUCLEOTIDE SEQUENCE [LARGE SCALE GENOMIC DNA]</scope>
    <source>
        <strain evidence="8">SA5d-4</strain>
    </source>
</reference>
<proteinExistence type="predicted"/>
<dbReference type="Pfam" id="PF00270">
    <property type="entry name" value="DEAD"/>
    <property type="match status" value="1"/>
</dbReference>
<feature type="domain" description="Helicase C-terminal" evidence="6">
    <location>
        <begin position="235"/>
        <end position="379"/>
    </location>
</feature>
<dbReference type="InterPro" id="IPR001650">
    <property type="entry name" value="Helicase_C-like"/>
</dbReference>
<dbReference type="CDD" id="cd00268">
    <property type="entry name" value="DEADc"/>
    <property type="match status" value="1"/>
</dbReference>
<dbReference type="EMBL" id="NPIA01000004">
    <property type="protein sequence ID" value="OZM57001.1"/>
    <property type="molecule type" value="Genomic_DNA"/>
</dbReference>
<dbReference type="SMART" id="SM00490">
    <property type="entry name" value="HELICc"/>
    <property type="match status" value="1"/>
</dbReference>
<evidence type="ECO:0000313" key="7">
    <source>
        <dbReference type="EMBL" id="OZM57001.1"/>
    </source>
</evidence>
<dbReference type="GO" id="GO:0005829">
    <property type="term" value="C:cytosol"/>
    <property type="evidence" value="ECO:0007669"/>
    <property type="project" value="TreeGrafter"/>
</dbReference>
<name>A0A263BTF1_9BACI</name>
<evidence type="ECO:0000259" key="6">
    <source>
        <dbReference type="PROSITE" id="PS51194"/>
    </source>
</evidence>
<dbReference type="InterPro" id="IPR014001">
    <property type="entry name" value="Helicase_ATP-bd"/>
</dbReference>
<gene>
    <name evidence="7" type="ORF">CIB95_09530</name>
</gene>
<keyword evidence="3 7" id="KW-0347">Helicase</keyword>
<dbReference type="InterPro" id="IPR044742">
    <property type="entry name" value="DEAD/DEAH_RhlB"/>
</dbReference>
<evidence type="ECO:0000259" key="5">
    <source>
        <dbReference type="PROSITE" id="PS51192"/>
    </source>
</evidence>
<keyword evidence="4" id="KW-0067">ATP-binding</keyword>
<dbReference type="SMART" id="SM00487">
    <property type="entry name" value="DEXDc"/>
    <property type="match status" value="1"/>
</dbReference>
<dbReference type="Gene3D" id="3.40.50.300">
    <property type="entry name" value="P-loop containing nucleotide triphosphate hydrolases"/>
    <property type="match status" value="2"/>
</dbReference>
<accession>A0A263BTF1</accession>
<dbReference type="PANTHER" id="PTHR47963">
    <property type="entry name" value="DEAD-BOX ATP-DEPENDENT RNA HELICASE 47, MITOCHONDRIAL"/>
    <property type="match status" value="1"/>
</dbReference>
<dbReference type="Pfam" id="PF00271">
    <property type="entry name" value="Helicase_C"/>
    <property type="match status" value="1"/>
</dbReference>
<keyword evidence="8" id="KW-1185">Reference proteome</keyword>
<evidence type="ECO:0000256" key="3">
    <source>
        <dbReference type="ARBA" id="ARBA00022806"/>
    </source>
</evidence>
<evidence type="ECO:0000256" key="2">
    <source>
        <dbReference type="ARBA" id="ARBA00022801"/>
    </source>
</evidence>
<dbReference type="GO" id="GO:0005524">
    <property type="term" value="F:ATP binding"/>
    <property type="evidence" value="ECO:0007669"/>
    <property type="project" value="UniProtKB-KW"/>
</dbReference>
<dbReference type="PROSITE" id="PS51192">
    <property type="entry name" value="HELICASE_ATP_BIND_1"/>
    <property type="match status" value="1"/>
</dbReference>
<reference evidence="7 8" key="2">
    <citation type="submission" date="2017-09" db="EMBL/GenBank/DDBJ databases">
        <title>Bacillus patelloidae sp. nov., isolated from the intestinal tract of a marine limpet.</title>
        <authorList>
            <person name="Liu R."/>
            <person name="Dong C."/>
            <person name="Shao Z."/>
        </authorList>
    </citation>
    <scope>NUCLEOTIDE SEQUENCE [LARGE SCALE GENOMIC DNA]</scope>
    <source>
        <strain evidence="7 8">SA5d-4</strain>
    </source>
</reference>
<evidence type="ECO:0000256" key="4">
    <source>
        <dbReference type="ARBA" id="ARBA00022840"/>
    </source>
</evidence>
<organism evidence="7 8">
    <name type="scientific">Lottiidibacillus patelloidae</name>
    <dbReference type="NCBI Taxonomy" id="2670334"/>
    <lineage>
        <taxon>Bacteria</taxon>
        <taxon>Bacillati</taxon>
        <taxon>Bacillota</taxon>
        <taxon>Bacilli</taxon>
        <taxon>Bacillales</taxon>
        <taxon>Bacillaceae</taxon>
        <taxon>Lottiidibacillus</taxon>
    </lineage>
</organism>
<dbReference type="InterPro" id="IPR027417">
    <property type="entry name" value="P-loop_NTPase"/>
</dbReference>
<dbReference type="AlphaFoldDB" id="A0A263BTF1"/>
<keyword evidence="1" id="KW-0547">Nucleotide-binding</keyword>
<sequence length="382" mass="42846">MENNTVEQWQALTKVKPYLQKAWETSGFKKPTSIQEKTIEPLLEGKDIIFESPTGTGKTVAYVLPMLNNLDENSKSMQAVFIAPTKELAMQIFEEIQKWTKESELSVASFIGGANIKRQLDKLKKRPQIAVGTIDRMKELIEMKKLKMHEVKSITVDEVDQIIANKHVNGLKAIINSAVRDRQLVFTSATISEQAEQVGKELMNVPETIRVSEGGMKSESLEHAYIVCERRDKIDVLRRIIHTGEFKALAFVNDLEKIDEVAEKLRFKKVKLEVLEGQSSKIDRKKAISSFRAGKVPLLLATDVASRGLDIEGLTHVVQFDFPKDAASYTHRAGRTGRMGRTGTVISIVTPGEEKSLMKLAKQLGIFAQKKELTRGKLIDAK</sequence>
<dbReference type="PROSITE" id="PS51194">
    <property type="entry name" value="HELICASE_CTER"/>
    <property type="match status" value="1"/>
</dbReference>
<dbReference type="GO" id="GO:0003724">
    <property type="term" value="F:RNA helicase activity"/>
    <property type="evidence" value="ECO:0007669"/>
    <property type="project" value="TreeGrafter"/>
</dbReference>
<dbReference type="PANTHER" id="PTHR47963:SF7">
    <property type="entry name" value="ATP-DEPENDENT RNA HELICASE YFML-RELATED"/>
    <property type="match status" value="1"/>
</dbReference>
<evidence type="ECO:0000313" key="8">
    <source>
        <dbReference type="Proteomes" id="UP000217083"/>
    </source>
</evidence>
<dbReference type="SUPFAM" id="SSF52540">
    <property type="entry name" value="P-loop containing nucleoside triphosphate hydrolases"/>
    <property type="match status" value="1"/>
</dbReference>
<dbReference type="CDD" id="cd18787">
    <property type="entry name" value="SF2_C_DEAD"/>
    <property type="match status" value="1"/>
</dbReference>
<dbReference type="GO" id="GO:0033592">
    <property type="term" value="F:RNA strand annealing activity"/>
    <property type="evidence" value="ECO:0007669"/>
    <property type="project" value="TreeGrafter"/>
</dbReference>
<keyword evidence="2" id="KW-0378">Hydrolase</keyword>
<evidence type="ECO:0000256" key="1">
    <source>
        <dbReference type="ARBA" id="ARBA00022741"/>
    </source>
</evidence>
<protein>
    <submittedName>
        <fullName evidence="7">RNA helicase</fullName>
    </submittedName>
</protein>